<comment type="caution">
    <text evidence="3">The sequence shown here is derived from an EMBL/GenBank/DDBJ whole genome shotgun (WGS) entry which is preliminary data.</text>
</comment>
<evidence type="ECO:0000313" key="4">
    <source>
        <dbReference type="Proteomes" id="UP000521199"/>
    </source>
</evidence>
<evidence type="ECO:0000313" key="3">
    <source>
        <dbReference type="EMBL" id="MBB5207598.1"/>
    </source>
</evidence>
<dbReference type="RefSeq" id="WP_183960142.1">
    <property type="nucleotide sequence ID" value="NZ_JACHHP010000002.1"/>
</dbReference>
<dbReference type="AlphaFoldDB" id="A0A7W8D449"/>
<name>A0A7W8D449_9GAMM</name>
<feature type="chain" id="PRO_5030525667" description="DUF4397 domain-containing protein" evidence="1">
    <location>
        <begin position="22"/>
        <end position="368"/>
    </location>
</feature>
<feature type="signal peptide" evidence="1">
    <location>
        <begin position="1"/>
        <end position="21"/>
    </location>
</feature>
<keyword evidence="1" id="KW-0732">Signal</keyword>
<dbReference type="InterPro" id="IPR025510">
    <property type="entry name" value="DUF4397"/>
</dbReference>
<dbReference type="EMBL" id="JACHHP010000002">
    <property type="protein sequence ID" value="MBB5207598.1"/>
    <property type="molecule type" value="Genomic_DNA"/>
</dbReference>
<keyword evidence="4" id="KW-1185">Reference proteome</keyword>
<feature type="domain" description="DUF4397" evidence="2">
    <location>
        <begin position="23"/>
        <end position="139"/>
    </location>
</feature>
<organism evidence="3 4">
    <name type="scientific">Chiayiivirga flava</name>
    <dbReference type="NCBI Taxonomy" id="659595"/>
    <lineage>
        <taxon>Bacteria</taxon>
        <taxon>Pseudomonadati</taxon>
        <taxon>Pseudomonadota</taxon>
        <taxon>Gammaproteobacteria</taxon>
        <taxon>Lysobacterales</taxon>
        <taxon>Lysobacteraceae</taxon>
        <taxon>Chiayiivirga</taxon>
    </lineage>
</organism>
<proteinExistence type="predicted"/>
<gene>
    <name evidence="3" type="ORF">HNQ52_001127</name>
</gene>
<evidence type="ECO:0000259" key="2">
    <source>
        <dbReference type="Pfam" id="PF14344"/>
    </source>
</evidence>
<protein>
    <recommendedName>
        <fullName evidence="2">DUF4397 domain-containing protein</fullName>
    </recommendedName>
</protein>
<evidence type="ECO:0000256" key="1">
    <source>
        <dbReference type="SAM" id="SignalP"/>
    </source>
</evidence>
<reference evidence="3 4" key="1">
    <citation type="submission" date="2020-08" db="EMBL/GenBank/DDBJ databases">
        <title>Genomic Encyclopedia of Type Strains, Phase IV (KMG-IV): sequencing the most valuable type-strain genomes for metagenomic binning, comparative biology and taxonomic classification.</title>
        <authorList>
            <person name="Goeker M."/>
        </authorList>
    </citation>
    <scope>NUCLEOTIDE SEQUENCE [LARGE SCALE GENOMIC DNA]</scope>
    <source>
        <strain evidence="3 4">DSM 24163</strain>
    </source>
</reference>
<accession>A0A7W8D449</accession>
<feature type="domain" description="DUF4397" evidence="2">
    <location>
        <begin position="140"/>
        <end position="222"/>
    </location>
</feature>
<dbReference type="Proteomes" id="UP000521199">
    <property type="component" value="Unassembled WGS sequence"/>
</dbReference>
<dbReference type="Pfam" id="PF14344">
    <property type="entry name" value="DUF4397"/>
    <property type="match status" value="2"/>
</dbReference>
<sequence length="368" mass="37602">MKRTATYLAVAALLLPTLALADARVRVVHAAPFADSLDGTSVTVRVNGADTLTNVEFGDFTDYLDLPPGDYTLDVLPTGTTTVAMTADVTLADNTDYTVFATGNGTLQPLALQAVVDDNTAPAAGNLKLRVVHAAPFADSTDGTRVSVRTDIGAVVGGLADVPFFAASPYLEIPAGNYDLKVATPDGSANLIDATPVDLPAGAILDVVAVGDGVNQPLGFLALPLGPLATETPVDGSASGHWYVPGLTTTGLAFSPMPQQNRLVGSWYGWTADGEQVYYSLDSAGSLSGDGEANGGFDGESAVFTVNALSGGSFLSEDDVTATPVGTLTVDFADCRTAAATYAFEDGPTGDFDLVNITPLPGCAPSAE</sequence>